<name>A0A5C6XHB4_9DELT</name>
<feature type="compositionally biased region" description="Low complexity" evidence="2">
    <location>
        <begin position="28"/>
        <end position="48"/>
    </location>
</feature>
<reference evidence="3 4" key="1">
    <citation type="submission" date="2019-08" db="EMBL/GenBank/DDBJ databases">
        <title>Bradymonadales sp. TMQ4.</title>
        <authorList>
            <person name="Liang Q."/>
        </authorList>
    </citation>
    <scope>NUCLEOTIDE SEQUENCE [LARGE SCALE GENOMIC DNA]</scope>
    <source>
        <strain evidence="3 4">TMQ4</strain>
    </source>
</reference>
<evidence type="ECO:0000256" key="2">
    <source>
        <dbReference type="SAM" id="MobiDB-lite"/>
    </source>
</evidence>
<feature type="compositionally biased region" description="Polar residues" evidence="2">
    <location>
        <begin position="1"/>
        <end position="10"/>
    </location>
</feature>
<sequence length="739" mass="77699">MTRIDGSNTPAPLPTDDDFVGPLPPTCTSSPAQSAGASGASSVSETSPQTDAWEEPQKPSLFERARNAAAGGLERARDALGDPGSLTREAFAPVVDFFEPSPSTTEAIAQARQAVEDTVTRVTENLDPETLEKTAQTLADNPELFVQAIEVSIDQAQATVDAAKSLGKDALTTVASSVEQRFDEKVDEAKANINEARANLTDAAKTLGQAHAAVSDAIDKKIDQEIDEAKTALKDGIKEGLQDAATLYKGYELANRVVDSAIVGVGSMAGDAVNTALNTLAGDLGETVVEHRANIEAALTPLKAAQDWIAGPISLSDDSLAQIGAKLFVAPFSGSLFVAGIALDTLNAVPDIAEALVNAKDALPTKENFNAMVEDLQPGETREISGELLVKVAAGLGISVSSSRTIEITRDAKNPNFIEITIKDADAGAAVVGKSVQGQGASVDAGLKYTNQVTLRFDTRDPAQLNRARNVTTAAFVPVDPDTLGNTFEKNLVSVRQELASSASASAAFPTLPLGIDIGLTQSVAREHIPDDNVHIERLEIGIKQEASLGKDLIQLPPEVFASLSQNAPDAASGTLAEIFASQTGGQVGLKAGLSAEATMAVEFHNITPQTLEVDLKLTGDLAGPEHELHLKVTLHDLPELAKTLDRTPEELATALNDGSTTLADLFNIIGKPADHLEVKLTRTATQFEGTKLDVMGLKLNNGTRQKSEETLSHFGARETAPQAELAPFRAALHHDISI</sequence>
<feature type="region of interest" description="Disordered" evidence="2">
    <location>
        <begin position="1"/>
        <end position="61"/>
    </location>
</feature>
<gene>
    <name evidence="3" type="ORF">FRC98_12285</name>
</gene>
<dbReference type="RefSeq" id="WP_146981736.1">
    <property type="nucleotide sequence ID" value="NZ_VOSM01000005.1"/>
</dbReference>
<dbReference type="Proteomes" id="UP000321412">
    <property type="component" value="Unassembled WGS sequence"/>
</dbReference>
<evidence type="ECO:0000313" key="3">
    <source>
        <dbReference type="EMBL" id="TXD36608.1"/>
    </source>
</evidence>
<feature type="coiled-coil region" evidence="1">
    <location>
        <begin position="179"/>
        <end position="206"/>
    </location>
</feature>
<comment type="caution">
    <text evidence="3">The sequence shown here is derived from an EMBL/GenBank/DDBJ whole genome shotgun (WGS) entry which is preliminary data.</text>
</comment>
<dbReference type="EMBL" id="VOSM01000005">
    <property type="protein sequence ID" value="TXD36608.1"/>
    <property type="molecule type" value="Genomic_DNA"/>
</dbReference>
<protein>
    <submittedName>
        <fullName evidence="3">Uncharacterized protein</fullName>
    </submittedName>
</protein>
<keyword evidence="1" id="KW-0175">Coiled coil</keyword>
<accession>A0A5C6XHB4</accession>
<proteinExistence type="predicted"/>
<dbReference type="OrthoDB" id="5479013at2"/>
<evidence type="ECO:0000256" key="1">
    <source>
        <dbReference type="SAM" id="Coils"/>
    </source>
</evidence>
<organism evidence="3 4">
    <name type="scientific">Lujinxingia vulgaris</name>
    <dbReference type="NCBI Taxonomy" id="2600176"/>
    <lineage>
        <taxon>Bacteria</taxon>
        <taxon>Deltaproteobacteria</taxon>
        <taxon>Bradymonadales</taxon>
        <taxon>Lujinxingiaceae</taxon>
        <taxon>Lujinxingia</taxon>
    </lineage>
</organism>
<keyword evidence="4" id="KW-1185">Reference proteome</keyword>
<evidence type="ECO:0000313" key="4">
    <source>
        <dbReference type="Proteomes" id="UP000321412"/>
    </source>
</evidence>
<dbReference type="AlphaFoldDB" id="A0A5C6XHB4"/>